<dbReference type="AlphaFoldDB" id="A0A9X1VVT3"/>
<dbReference type="RefSeq" id="WP_242179723.1">
    <property type="nucleotide sequence ID" value="NZ_JAKQYM010000050.1"/>
</dbReference>
<proteinExistence type="predicted"/>
<organism evidence="1 2">
    <name type="scientific">Polaribacter marinus</name>
    <dbReference type="NCBI Taxonomy" id="2916838"/>
    <lineage>
        <taxon>Bacteria</taxon>
        <taxon>Pseudomonadati</taxon>
        <taxon>Bacteroidota</taxon>
        <taxon>Flavobacteriia</taxon>
        <taxon>Flavobacteriales</taxon>
        <taxon>Flavobacteriaceae</taxon>
    </lineage>
</organism>
<keyword evidence="2" id="KW-1185">Reference proteome</keyword>
<reference evidence="1" key="1">
    <citation type="submission" date="2022-02" db="EMBL/GenBank/DDBJ databases">
        <title>Polaribacter sp. MSW13, isolated from seawater.</title>
        <authorList>
            <person name="Kristyanto S."/>
            <person name="Jung J."/>
            <person name="Jeon C.O."/>
        </authorList>
    </citation>
    <scope>NUCLEOTIDE SEQUENCE</scope>
    <source>
        <strain evidence="1">MSW13</strain>
    </source>
</reference>
<name>A0A9X1VVT3_9FLAO</name>
<sequence>MKDILPDWIAKQASLGPNIEVDTELNDDNAFWYFLTACCPLIFEKYALILHPFWINYKAKKEIESGINLTEEDFKDSDYEPLTWNDFFKRFDFDFQFESAYKTKQQLERKLREPEWPDYVWAPGEGDCEFVDLKKLCDEIIQIHDDCVVNFFYCLLKTKDWENERLIKDKLSRLDLLYKDDELRDSPTAIFPDSKDWCIVSDYDLPMTFIGGSADLIDKVKKRTDIEIFEIQPRFGIKTPAHNTQ</sequence>
<evidence type="ECO:0000313" key="2">
    <source>
        <dbReference type="Proteomes" id="UP001139369"/>
    </source>
</evidence>
<dbReference type="Proteomes" id="UP001139369">
    <property type="component" value="Unassembled WGS sequence"/>
</dbReference>
<protein>
    <submittedName>
        <fullName evidence="1">Uncharacterized protein</fullName>
    </submittedName>
</protein>
<gene>
    <name evidence="1" type="ORF">MC378_15350</name>
</gene>
<dbReference type="EMBL" id="JAKQYM010000050">
    <property type="protein sequence ID" value="MCI2230551.1"/>
    <property type="molecule type" value="Genomic_DNA"/>
</dbReference>
<evidence type="ECO:0000313" key="1">
    <source>
        <dbReference type="EMBL" id="MCI2230551.1"/>
    </source>
</evidence>
<accession>A0A9X1VVT3</accession>
<comment type="caution">
    <text evidence="1">The sequence shown here is derived from an EMBL/GenBank/DDBJ whole genome shotgun (WGS) entry which is preliminary data.</text>
</comment>